<evidence type="ECO:0000256" key="5">
    <source>
        <dbReference type="ARBA" id="ARBA00022927"/>
    </source>
</evidence>
<dbReference type="Proteomes" id="UP001524473">
    <property type="component" value="Unassembled WGS sequence"/>
</dbReference>
<keyword evidence="6 9" id="KW-1133">Transmembrane helix</keyword>
<sequence>MNVVEIVFGIVLLLFAVAIILVVLLQEGSQKNVGVITGGADTFLSKNKARSVDAFLARWTKFIAVGFFVFVIIMNAIMYFTGK</sequence>
<keyword evidence="3 9" id="KW-0813">Transport</keyword>
<dbReference type="RefSeq" id="WP_066865336.1">
    <property type="nucleotide sequence ID" value="NZ_CABKVV010000014.1"/>
</dbReference>
<protein>
    <recommendedName>
        <fullName evidence="9">Protein-export membrane protein SecG</fullName>
    </recommendedName>
</protein>
<feature type="transmembrane region" description="Helical" evidence="9">
    <location>
        <begin position="6"/>
        <end position="25"/>
    </location>
</feature>
<evidence type="ECO:0000313" key="11">
    <source>
        <dbReference type="Proteomes" id="UP001524473"/>
    </source>
</evidence>
<dbReference type="InterPro" id="IPR004692">
    <property type="entry name" value="SecG"/>
</dbReference>
<organism evidence="10 11">
    <name type="scientific">Neglectibacter timonensis</name>
    <dbReference type="NCBI Taxonomy" id="1776382"/>
    <lineage>
        <taxon>Bacteria</taxon>
        <taxon>Bacillati</taxon>
        <taxon>Bacillota</taxon>
        <taxon>Clostridia</taxon>
        <taxon>Eubacteriales</taxon>
        <taxon>Oscillospiraceae</taxon>
        <taxon>Neglectibacter</taxon>
    </lineage>
</organism>
<keyword evidence="4 9" id="KW-0812">Transmembrane</keyword>
<proteinExistence type="inferred from homology"/>
<keyword evidence="11" id="KW-1185">Reference proteome</keyword>
<evidence type="ECO:0000313" key="10">
    <source>
        <dbReference type="EMBL" id="MCQ4838582.1"/>
    </source>
</evidence>
<dbReference type="EMBL" id="JANFZH010000002">
    <property type="protein sequence ID" value="MCQ4838582.1"/>
    <property type="molecule type" value="Genomic_DNA"/>
</dbReference>
<dbReference type="PRINTS" id="PR01651">
    <property type="entry name" value="SECGEXPORT"/>
</dbReference>
<name>A0ABT1RV79_9FIRM</name>
<keyword evidence="9" id="KW-1003">Cell membrane</keyword>
<dbReference type="Pfam" id="PF03840">
    <property type="entry name" value="SecG"/>
    <property type="match status" value="1"/>
</dbReference>
<reference evidence="10 11" key="1">
    <citation type="submission" date="2022-06" db="EMBL/GenBank/DDBJ databases">
        <title>Isolation of gut microbiota from human fecal samples.</title>
        <authorList>
            <person name="Pamer E.G."/>
            <person name="Barat B."/>
            <person name="Waligurski E."/>
            <person name="Medina S."/>
            <person name="Paddock L."/>
            <person name="Mostad J."/>
        </authorList>
    </citation>
    <scope>NUCLEOTIDE SEQUENCE [LARGE SCALE GENOMIC DNA]</scope>
    <source>
        <strain evidence="10 11">DFI.9.73</strain>
    </source>
</reference>
<evidence type="ECO:0000256" key="6">
    <source>
        <dbReference type="ARBA" id="ARBA00022989"/>
    </source>
</evidence>
<comment type="similarity">
    <text evidence="2 9">Belongs to the SecG family.</text>
</comment>
<evidence type="ECO:0000256" key="8">
    <source>
        <dbReference type="ARBA" id="ARBA00023136"/>
    </source>
</evidence>
<evidence type="ECO:0000256" key="4">
    <source>
        <dbReference type="ARBA" id="ARBA00022692"/>
    </source>
</evidence>
<gene>
    <name evidence="10" type="primary">secG</name>
    <name evidence="10" type="ORF">NE695_01485</name>
</gene>
<evidence type="ECO:0000256" key="7">
    <source>
        <dbReference type="ARBA" id="ARBA00023010"/>
    </source>
</evidence>
<keyword evidence="7 9" id="KW-0811">Translocation</keyword>
<comment type="caution">
    <text evidence="10">The sequence shown here is derived from an EMBL/GenBank/DDBJ whole genome shotgun (WGS) entry which is preliminary data.</text>
</comment>
<comment type="function">
    <text evidence="9">Involved in protein export. Participates in an early event of protein translocation.</text>
</comment>
<evidence type="ECO:0000256" key="2">
    <source>
        <dbReference type="ARBA" id="ARBA00008445"/>
    </source>
</evidence>
<keyword evidence="5 9" id="KW-0653">Protein transport</keyword>
<dbReference type="GeneID" id="90532901"/>
<evidence type="ECO:0000256" key="1">
    <source>
        <dbReference type="ARBA" id="ARBA00004141"/>
    </source>
</evidence>
<evidence type="ECO:0000256" key="3">
    <source>
        <dbReference type="ARBA" id="ARBA00022448"/>
    </source>
</evidence>
<feature type="transmembrane region" description="Helical" evidence="9">
    <location>
        <begin position="59"/>
        <end position="80"/>
    </location>
</feature>
<keyword evidence="8 9" id="KW-0472">Membrane</keyword>
<evidence type="ECO:0000256" key="9">
    <source>
        <dbReference type="RuleBase" id="RU365087"/>
    </source>
</evidence>
<comment type="subcellular location">
    <subcellularLocation>
        <location evidence="9">Cell membrane</location>
        <topology evidence="9">Multi-pass membrane protein</topology>
    </subcellularLocation>
    <subcellularLocation>
        <location evidence="1">Membrane</location>
        <topology evidence="1">Multi-pass membrane protein</topology>
    </subcellularLocation>
</comment>
<dbReference type="NCBIfam" id="TIGR00810">
    <property type="entry name" value="secG"/>
    <property type="match status" value="1"/>
</dbReference>
<accession>A0ABT1RV79</accession>